<feature type="region of interest" description="Disordered" evidence="1">
    <location>
        <begin position="1"/>
        <end position="46"/>
    </location>
</feature>
<accession>A0AA90H631</accession>
<comment type="caution">
    <text evidence="2">The sequence shown here is derived from an EMBL/GenBank/DDBJ whole genome shotgun (WGS) entry which is preliminary data.</text>
</comment>
<sequence>MTIRPLRHALDRSGLPARDYGSEGSGDVRGKTEDDAPPTGHPARRA</sequence>
<organism evidence="2">
    <name type="scientific">Streptantibioticus silvisoli</name>
    <dbReference type="NCBI Taxonomy" id="2705255"/>
    <lineage>
        <taxon>Bacteria</taxon>
        <taxon>Bacillati</taxon>
        <taxon>Actinomycetota</taxon>
        <taxon>Actinomycetes</taxon>
        <taxon>Kitasatosporales</taxon>
        <taxon>Streptomycetaceae</taxon>
        <taxon>Streptantibioticus</taxon>
    </lineage>
</organism>
<proteinExistence type="predicted"/>
<name>A0AA90H631_9ACTN</name>
<dbReference type="EMBL" id="JABXJJ020000026">
    <property type="protein sequence ID" value="MDI5971881.1"/>
    <property type="molecule type" value="Genomic_DNA"/>
</dbReference>
<protein>
    <submittedName>
        <fullName evidence="2">Uncharacterized protein</fullName>
    </submittedName>
</protein>
<evidence type="ECO:0000313" key="2">
    <source>
        <dbReference type="EMBL" id="MDI5971881.1"/>
    </source>
</evidence>
<dbReference type="RefSeq" id="WP_282698900.1">
    <property type="nucleotide sequence ID" value="NZ_JABXJJ020000026.1"/>
</dbReference>
<evidence type="ECO:0000256" key="1">
    <source>
        <dbReference type="SAM" id="MobiDB-lite"/>
    </source>
</evidence>
<gene>
    <name evidence="2" type="ORF">POF50_021520</name>
</gene>
<dbReference type="AlphaFoldDB" id="A0AA90H631"/>
<reference evidence="2" key="1">
    <citation type="submission" date="2023-05" db="EMBL/GenBank/DDBJ databases">
        <title>Streptantibioticus silvisoli sp. nov., acidotolerant actinomycetes 1 from pine litter.</title>
        <authorList>
            <person name="Swiecimska M."/>
            <person name="Golinska P."/>
            <person name="Sangal V."/>
            <person name="Wachnowicz B."/>
            <person name="Goodfellow M."/>
        </authorList>
    </citation>
    <scope>NUCLEOTIDE SEQUENCE</scope>
    <source>
        <strain evidence="2">SL13</strain>
    </source>
</reference>